<evidence type="ECO:0000313" key="3">
    <source>
        <dbReference type="Proteomes" id="UP001461498"/>
    </source>
</evidence>
<evidence type="ECO:0000313" key="2">
    <source>
        <dbReference type="EMBL" id="KAK9501559.1"/>
    </source>
</evidence>
<keyword evidence="1" id="KW-0472">Membrane</keyword>
<dbReference type="PANTHER" id="PTHR21879">
    <property type="entry name" value="FI03362P-RELATED-RELATED"/>
    <property type="match status" value="1"/>
</dbReference>
<dbReference type="Pfam" id="PF07898">
    <property type="entry name" value="DUF1676"/>
    <property type="match status" value="1"/>
</dbReference>
<keyword evidence="1" id="KW-0812">Transmembrane</keyword>
<feature type="transmembrane region" description="Helical" evidence="1">
    <location>
        <begin position="111"/>
        <end position="130"/>
    </location>
</feature>
<comment type="caution">
    <text evidence="2">The sequence shown here is derived from an EMBL/GenBank/DDBJ whole genome shotgun (WGS) entry which is preliminary data.</text>
</comment>
<dbReference type="GO" id="GO:0016020">
    <property type="term" value="C:membrane"/>
    <property type="evidence" value="ECO:0007669"/>
    <property type="project" value="TreeGrafter"/>
</dbReference>
<dbReference type="EMBL" id="JAPXFL010000009">
    <property type="protein sequence ID" value="KAK9501559.1"/>
    <property type="molecule type" value="Genomic_DNA"/>
</dbReference>
<dbReference type="AlphaFoldDB" id="A0AAW1CSJ7"/>
<dbReference type="Proteomes" id="UP001461498">
    <property type="component" value="Unassembled WGS sequence"/>
</dbReference>
<evidence type="ECO:0000256" key="1">
    <source>
        <dbReference type="SAM" id="Phobius"/>
    </source>
</evidence>
<gene>
    <name evidence="2" type="ORF">O3M35_012262</name>
</gene>
<keyword evidence="3" id="KW-1185">Reference proteome</keyword>
<protein>
    <submittedName>
        <fullName evidence="2">Uncharacterized protein</fullName>
    </submittedName>
</protein>
<reference evidence="2 3" key="1">
    <citation type="submission" date="2022-12" db="EMBL/GenBank/DDBJ databases">
        <title>Chromosome-level genome assembly of true bugs.</title>
        <authorList>
            <person name="Ma L."/>
            <person name="Li H."/>
        </authorList>
    </citation>
    <scope>NUCLEOTIDE SEQUENCE [LARGE SCALE GENOMIC DNA]</scope>
    <source>
        <strain evidence="2">Lab_2022b</strain>
    </source>
</reference>
<feature type="transmembrane region" description="Helical" evidence="1">
    <location>
        <begin position="87"/>
        <end position="105"/>
    </location>
</feature>
<dbReference type="PANTHER" id="PTHR21879:SF9">
    <property type="entry name" value="OSIRIS 16"/>
    <property type="match status" value="1"/>
</dbReference>
<dbReference type="InterPro" id="IPR012464">
    <property type="entry name" value="DUF1676"/>
</dbReference>
<sequence length="202" mass="21843">MTYFGKKTNVNLLPGVTIFSTEDTKDLMADINSSARNVTEDNVDTFLKESAIKYLGSLNITMQVGRSNILPEIQSFTNEFSGRKRKGLYTTLGTLAAIAFAMLAALTGKALMASLLALLISAISALRGGGIGAGYDYASSAPPAAFGKVTQYDIITRPIVATPYQEHDHHHYNSYIDTYAASGRNIAAIHQDKDTNNEGRKL</sequence>
<proteinExistence type="predicted"/>
<name>A0AAW1CSJ7_9HEMI</name>
<organism evidence="2 3">
    <name type="scientific">Rhynocoris fuscipes</name>
    <dbReference type="NCBI Taxonomy" id="488301"/>
    <lineage>
        <taxon>Eukaryota</taxon>
        <taxon>Metazoa</taxon>
        <taxon>Ecdysozoa</taxon>
        <taxon>Arthropoda</taxon>
        <taxon>Hexapoda</taxon>
        <taxon>Insecta</taxon>
        <taxon>Pterygota</taxon>
        <taxon>Neoptera</taxon>
        <taxon>Paraneoptera</taxon>
        <taxon>Hemiptera</taxon>
        <taxon>Heteroptera</taxon>
        <taxon>Panheteroptera</taxon>
        <taxon>Cimicomorpha</taxon>
        <taxon>Reduviidae</taxon>
        <taxon>Harpactorinae</taxon>
        <taxon>Harpactorini</taxon>
        <taxon>Rhynocoris</taxon>
    </lineage>
</organism>
<keyword evidence="1" id="KW-1133">Transmembrane helix</keyword>
<accession>A0AAW1CSJ7</accession>